<comment type="caution">
    <text evidence="7">The sequence shown here is derived from an EMBL/GenBank/DDBJ whole genome shotgun (WGS) entry which is preliminary data.</text>
</comment>
<evidence type="ECO:0000256" key="5">
    <source>
        <dbReference type="ARBA" id="ARBA00048108"/>
    </source>
</evidence>
<dbReference type="SUPFAM" id="SSF52402">
    <property type="entry name" value="Adenine nucleotide alpha hydrolases-like"/>
    <property type="match status" value="1"/>
</dbReference>
<evidence type="ECO:0000256" key="2">
    <source>
        <dbReference type="ARBA" id="ARBA00018426"/>
    </source>
</evidence>
<evidence type="ECO:0000259" key="6">
    <source>
        <dbReference type="Pfam" id="PF01902"/>
    </source>
</evidence>
<evidence type="ECO:0000256" key="1">
    <source>
        <dbReference type="ARBA" id="ARBA00012089"/>
    </source>
</evidence>
<evidence type="ECO:0000256" key="4">
    <source>
        <dbReference type="ARBA" id="ARBA00031552"/>
    </source>
</evidence>
<dbReference type="CDD" id="cd06156">
    <property type="entry name" value="eu_AANH_C_2"/>
    <property type="match status" value="1"/>
</dbReference>
<dbReference type="CDD" id="cd06155">
    <property type="entry name" value="eu_AANH_C_1"/>
    <property type="match status" value="1"/>
</dbReference>
<dbReference type="InterPro" id="IPR030662">
    <property type="entry name" value="DPH6/MJ0570"/>
</dbReference>
<dbReference type="SUPFAM" id="SSF55298">
    <property type="entry name" value="YjgF-like"/>
    <property type="match status" value="2"/>
</dbReference>
<accession>A0ABR0EEU8</accession>
<dbReference type="EMBL" id="JAXOVC010000006">
    <property type="protein sequence ID" value="KAK4500029.1"/>
    <property type="molecule type" value="Genomic_DNA"/>
</dbReference>
<dbReference type="NCBIfam" id="TIGR00290">
    <property type="entry name" value="MJ0570_dom"/>
    <property type="match status" value="1"/>
</dbReference>
<dbReference type="CDD" id="cd01994">
    <property type="entry name" value="AANH_PF0828-like"/>
    <property type="match status" value="1"/>
</dbReference>
<gene>
    <name evidence="7" type="ORF">PRZ48_008215</name>
</gene>
<dbReference type="PANTHER" id="PTHR12196:SF2">
    <property type="entry name" value="DIPHTHINE--AMMONIA LIGASE"/>
    <property type="match status" value="1"/>
</dbReference>
<comment type="catalytic activity">
    <reaction evidence="5">
        <text>diphthine-[translation elongation factor 2] + NH4(+) + ATP = diphthamide-[translation elongation factor 2] + AMP + diphosphate + H(+)</text>
        <dbReference type="Rhea" id="RHEA:19753"/>
        <dbReference type="Rhea" id="RHEA-COMP:10172"/>
        <dbReference type="Rhea" id="RHEA-COMP:10174"/>
        <dbReference type="ChEBI" id="CHEBI:15378"/>
        <dbReference type="ChEBI" id="CHEBI:16692"/>
        <dbReference type="ChEBI" id="CHEBI:28938"/>
        <dbReference type="ChEBI" id="CHEBI:30616"/>
        <dbReference type="ChEBI" id="CHEBI:33019"/>
        <dbReference type="ChEBI" id="CHEBI:82696"/>
        <dbReference type="ChEBI" id="CHEBI:456215"/>
        <dbReference type="EC" id="6.3.1.14"/>
    </reaction>
</comment>
<reference evidence="7 8" key="1">
    <citation type="journal article" date="2023" name="G3 (Bethesda)">
        <title>A chromosome-level genome assembly of Zasmidium syzygii isolated from banana leaves.</title>
        <authorList>
            <person name="van Westerhoven A.C."/>
            <person name="Mehrabi R."/>
            <person name="Talebi R."/>
            <person name="Steentjes M.B.F."/>
            <person name="Corcolon B."/>
            <person name="Chong P.A."/>
            <person name="Kema G.H.J."/>
            <person name="Seidl M.F."/>
        </authorList>
    </citation>
    <scope>NUCLEOTIDE SEQUENCE [LARGE SCALE GENOMIC DNA]</scope>
    <source>
        <strain evidence="7 8">P124</strain>
    </source>
</reference>
<dbReference type="EC" id="6.3.1.14" evidence="1"/>
<organism evidence="7 8">
    <name type="scientific">Zasmidium cellare</name>
    <name type="common">Wine cellar mold</name>
    <name type="synonym">Racodium cellare</name>
    <dbReference type="NCBI Taxonomy" id="395010"/>
    <lineage>
        <taxon>Eukaryota</taxon>
        <taxon>Fungi</taxon>
        <taxon>Dikarya</taxon>
        <taxon>Ascomycota</taxon>
        <taxon>Pezizomycotina</taxon>
        <taxon>Dothideomycetes</taxon>
        <taxon>Dothideomycetidae</taxon>
        <taxon>Mycosphaerellales</taxon>
        <taxon>Mycosphaerellaceae</taxon>
        <taxon>Zasmidium</taxon>
    </lineage>
</organism>
<evidence type="ECO:0000313" key="8">
    <source>
        <dbReference type="Proteomes" id="UP001305779"/>
    </source>
</evidence>
<feature type="domain" description="Diphthamide synthase" evidence="6">
    <location>
        <begin position="5"/>
        <end position="238"/>
    </location>
</feature>
<dbReference type="PANTHER" id="PTHR12196">
    <property type="entry name" value="DOMAIN OF UNKNOWN FUNCTION 71 DUF71 -CONTAINING PROTEIN"/>
    <property type="match status" value="1"/>
</dbReference>
<dbReference type="Pfam" id="PF01042">
    <property type="entry name" value="Ribonuc_L-PSP"/>
    <property type="match status" value="1"/>
</dbReference>
<dbReference type="Gene3D" id="3.30.1330.40">
    <property type="entry name" value="RutC-like"/>
    <property type="match status" value="2"/>
</dbReference>
<evidence type="ECO:0000256" key="3">
    <source>
        <dbReference type="ARBA" id="ARBA00029814"/>
    </source>
</evidence>
<dbReference type="Gene3D" id="3.90.1490.10">
    <property type="entry name" value="putative n-type atp pyrophosphatase, domain 2"/>
    <property type="match status" value="1"/>
</dbReference>
<dbReference type="Gene3D" id="3.40.50.620">
    <property type="entry name" value="HUPs"/>
    <property type="match status" value="1"/>
</dbReference>
<proteinExistence type="predicted"/>
<sequence length="642" mass="69459">MSKLKVVALISGGKDSFFSILHCQANGHDVVALANLHPPHVEGSGQAEDIESYMYQTVGHTVIPLYEEALGLPLYRQEIIGGASNQNKSYGVTPETAQDETESLLPLLRKVLAAHPEVNAVSTGAILSDYQRTRVESVALRLGLTPLSYLWQWPFLPPHTPSSLLEDMASVDQDSRIIKVASGGLDDSFLWQNVADRRTIARLKKATERFGTPGDGAVLGEGGEFETLAISGPAPLWKGDIVVPSEGIHTLPGEAGSASVRISQPTVRPKPGTESAAQVPIPPLLEDRFQSIYEALEAQDLVRTGTASPPPKLDPPLPDRLAANGPLTLSNLIGAGDTPAEQTRSIMDGIISQLETKGQDADNVAYTVITLRDMIDFAAVNAVYGSYFFNPNPPARATIACASVLPTDALLSISITASPDPREGLHVQSRSYWAPANIGPYSQAVRFPNNCGFVPLRGAVLIAGQIPLVPATMDLPKPSDPPRAHDFARQAVLALQHLSRIGRVMKVRRYSYAIALIACVGNELDNLAAKANTVRHAWRLLHEPNRIDDTVEEDDAEFDVWHQTHGSGKTPWMAQTSNTDEDDDNDIQMGVPPLVVISVDSLPRQSDVEWIGCGKTGYDCDETPPLHLRCLLDAFRDRIIPG</sequence>
<dbReference type="InterPro" id="IPR035959">
    <property type="entry name" value="RutC-like_sf"/>
</dbReference>
<evidence type="ECO:0000313" key="7">
    <source>
        <dbReference type="EMBL" id="KAK4500029.1"/>
    </source>
</evidence>
<keyword evidence="8" id="KW-1185">Reference proteome</keyword>
<name>A0ABR0EEU8_ZASCE</name>
<dbReference type="InterPro" id="IPR014729">
    <property type="entry name" value="Rossmann-like_a/b/a_fold"/>
</dbReference>
<dbReference type="InterPro" id="IPR002761">
    <property type="entry name" value="Diphthami_syn_dom"/>
</dbReference>
<protein>
    <recommendedName>
        <fullName evidence="2">Diphthine--ammonia ligase</fullName>
        <ecNumber evidence="1">6.3.1.14</ecNumber>
    </recommendedName>
    <alternativeName>
        <fullName evidence="3">Diphthamide synthase</fullName>
    </alternativeName>
    <alternativeName>
        <fullName evidence="4">Diphthamide synthetase</fullName>
    </alternativeName>
</protein>
<dbReference type="InterPro" id="IPR006175">
    <property type="entry name" value="YjgF/YER057c/UK114"/>
</dbReference>
<dbReference type="Pfam" id="PF01902">
    <property type="entry name" value="Diphthami_syn_2"/>
    <property type="match status" value="1"/>
</dbReference>
<dbReference type="Proteomes" id="UP001305779">
    <property type="component" value="Unassembled WGS sequence"/>
</dbReference>